<evidence type="ECO:0000313" key="10">
    <source>
        <dbReference type="Proteomes" id="UP000730618"/>
    </source>
</evidence>
<keyword evidence="10" id="KW-1185">Reference proteome</keyword>
<evidence type="ECO:0000256" key="4">
    <source>
        <dbReference type="ARBA" id="ARBA00022544"/>
    </source>
</evidence>
<evidence type="ECO:0000256" key="5">
    <source>
        <dbReference type="ARBA" id="ARBA00022692"/>
    </source>
</evidence>
<proteinExistence type="inferred from homology"/>
<dbReference type="NCBIfam" id="TIGR00912">
    <property type="entry name" value="2A0309"/>
    <property type="match status" value="1"/>
</dbReference>
<feature type="transmembrane region" description="Helical" evidence="8">
    <location>
        <begin position="145"/>
        <end position="167"/>
    </location>
</feature>
<evidence type="ECO:0000256" key="6">
    <source>
        <dbReference type="ARBA" id="ARBA00022989"/>
    </source>
</evidence>
<feature type="transmembrane region" description="Helical" evidence="8">
    <location>
        <begin position="120"/>
        <end position="138"/>
    </location>
</feature>
<feature type="transmembrane region" description="Helical" evidence="8">
    <location>
        <begin position="338"/>
        <end position="359"/>
    </location>
</feature>
<reference evidence="9 10" key="1">
    <citation type="submission" date="2021-06" db="EMBL/GenBank/DDBJ databases">
        <authorList>
            <person name="Criscuolo A."/>
        </authorList>
    </citation>
    <scope>NUCLEOTIDE SEQUENCE [LARGE SCALE GENOMIC DNA]</scope>
    <source>
        <strain evidence="10">CIP 111802</strain>
    </source>
</reference>
<feature type="transmembrane region" description="Helical" evidence="8">
    <location>
        <begin position="307"/>
        <end position="326"/>
    </location>
</feature>
<keyword evidence="7 8" id="KW-0472">Membrane</keyword>
<dbReference type="Proteomes" id="UP000730618">
    <property type="component" value="Unassembled WGS sequence"/>
</dbReference>
<dbReference type="PANTHER" id="PTHR34975">
    <property type="entry name" value="SPORE GERMINATION PROTEIN A2"/>
    <property type="match status" value="1"/>
</dbReference>
<accession>A0ABM8VQK0</accession>
<dbReference type="RefSeq" id="WP_218101928.1">
    <property type="nucleotide sequence ID" value="NZ_CAJVCE010000022.1"/>
</dbReference>
<comment type="subcellular location">
    <subcellularLocation>
        <location evidence="1">Membrane</location>
        <topology evidence="1">Multi-pass membrane protein</topology>
    </subcellularLocation>
</comment>
<keyword evidence="5 8" id="KW-0812">Transmembrane</keyword>
<dbReference type="PANTHER" id="PTHR34975:SF2">
    <property type="entry name" value="SPORE GERMINATION PROTEIN A2"/>
    <property type="match status" value="1"/>
</dbReference>
<name>A0ABM8VQK0_9BACL</name>
<comment type="similarity">
    <text evidence="2">Belongs to the amino acid-polyamine-organocation (APC) superfamily. Spore germination protein (SGP) (TC 2.A.3.9) family.</text>
</comment>
<feature type="transmembrane region" description="Helical" evidence="8">
    <location>
        <begin position="272"/>
        <end position="295"/>
    </location>
</feature>
<evidence type="ECO:0000313" key="9">
    <source>
        <dbReference type="EMBL" id="CAG7654263.1"/>
    </source>
</evidence>
<feature type="transmembrane region" description="Helical" evidence="8">
    <location>
        <begin position="219"/>
        <end position="242"/>
    </location>
</feature>
<keyword evidence="3" id="KW-0813">Transport</keyword>
<protein>
    <submittedName>
        <fullName evidence="9">Uncharacterized protein</fullName>
    </submittedName>
</protein>
<organism evidence="9 10">
    <name type="scientific">Paenibacillus allorhizosphaerae</name>
    <dbReference type="NCBI Taxonomy" id="2849866"/>
    <lineage>
        <taxon>Bacteria</taxon>
        <taxon>Bacillati</taxon>
        <taxon>Bacillota</taxon>
        <taxon>Bacilli</taxon>
        <taxon>Bacillales</taxon>
        <taxon>Paenibacillaceae</taxon>
        <taxon>Paenibacillus</taxon>
    </lineage>
</organism>
<comment type="caution">
    <text evidence="9">The sequence shown here is derived from an EMBL/GenBank/DDBJ whole genome shotgun (WGS) entry which is preliminary data.</text>
</comment>
<dbReference type="EMBL" id="CAJVCE010000022">
    <property type="protein sequence ID" value="CAG7654263.1"/>
    <property type="molecule type" value="Genomic_DNA"/>
</dbReference>
<evidence type="ECO:0000256" key="8">
    <source>
        <dbReference type="SAM" id="Phobius"/>
    </source>
</evidence>
<evidence type="ECO:0000256" key="1">
    <source>
        <dbReference type="ARBA" id="ARBA00004141"/>
    </source>
</evidence>
<dbReference type="Pfam" id="PF03845">
    <property type="entry name" value="Spore_permease"/>
    <property type="match status" value="1"/>
</dbReference>
<feature type="transmembrane region" description="Helical" evidence="8">
    <location>
        <begin position="187"/>
        <end position="207"/>
    </location>
</feature>
<keyword evidence="6 8" id="KW-1133">Transmembrane helix</keyword>
<feature type="transmembrane region" description="Helical" evidence="8">
    <location>
        <begin position="42"/>
        <end position="61"/>
    </location>
</feature>
<feature type="transmembrane region" description="Helical" evidence="8">
    <location>
        <begin position="12"/>
        <end position="30"/>
    </location>
</feature>
<keyword evidence="4" id="KW-0309">Germination</keyword>
<evidence type="ECO:0000256" key="3">
    <source>
        <dbReference type="ARBA" id="ARBA00022448"/>
    </source>
</evidence>
<dbReference type="InterPro" id="IPR004761">
    <property type="entry name" value="Spore_GerAB"/>
</dbReference>
<feature type="transmembrane region" description="Helical" evidence="8">
    <location>
        <begin position="82"/>
        <end position="108"/>
    </location>
</feature>
<evidence type="ECO:0000256" key="7">
    <source>
        <dbReference type="ARBA" id="ARBA00023136"/>
    </source>
</evidence>
<gene>
    <name evidence="9" type="ORF">PAECIP111802_05719</name>
</gene>
<sequence>MQKLNTVSSWQMTALFTAYITGSAIVWIPAPLTGAAKNAAWVSLWLASGIGMLVLACVLYLHRKYPELTFVEYSELTFGRMVTAIIAVPYLIMLLLMLSNIVIGISQFFNSTMMRETPSYVFHLLTLLTAAMTVRAGIEVMSRMFILLLAAVFFFSFSVLLLCLPSYRPELLLPVFQHGFKQTLFGAYQTWGFPYAEIILFSTLLPFVRRDQRQHLGKFMFIALLFNGISLSLVILCTIMALGPMAATVKFSLFELARLVDVADIIQRIESVISIGLIAASYMKATIVLFMLNEAISRLLRLQDENILIFPTTFLSFLLTMTMYQNELEFNERVTAEWPLIITLFGVVPNLMVILVTAFKDRRGKIRKA</sequence>
<evidence type="ECO:0000256" key="2">
    <source>
        <dbReference type="ARBA" id="ARBA00007998"/>
    </source>
</evidence>